<dbReference type="SMART" id="SM00267">
    <property type="entry name" value="GGDEF"/>
    <property type="match status" value="1"/>
</dbReference>
<dbReference type="InterPro" id="IPR000014">
    <property type="entry name" value="PAS"/>
</dbReference>
<gene>
    <name evidence="7" type="ORF">HH1059_02280</name>
</gene>
<dbReference type="CDD" id="cd00130">
    <property type="entry name" value="PAS"/>
    <property type="match status" value="2"/>
</dbReference>
<sequence length="665" mass="74042">MEPAVENFQQIVECASDGIVLINGSGQIRYANKTAVELFGRPLLELRGEDLGLFYSRAQPTEIQIHNPTRGIISADVRSVELEFGGKTYAALYLRDLSERKRVEDRLRQSAAVFESTSEGVVITDPRGRIVDVNRAFTDITCYERSEVIGRTPRVLQSGRHSPRFYREMWLSLQQRGAWRGEIWNRRKTGDIYPEWLNIDSVYGENGQRTHYIGVFTDISSAKRNQAEIDRLAHRDALTGLANRVAFRSHVGLVVKQAAQNNYRVGASVLLLGLDGFKHINDSLGMAAGDQVLCEVARRLVSVVPGNDNIARLSGDEFAIVLDARQTNEGAATVAEHILQSLERPIQLESTEVFVEASIGIASYPRDGRSVDGLIQNSDSAMHRAKRSGGRTYRYYAKDWNAYAHDRVVLAAQLRRAISNDELVLYYQPQIDLRCNKVVGLEALVRWIHADEGLVSPVRFIPMAEETGLIEPLGEWVMKKACQQAADWWQQGIEFGRVAVNVSGVQIERSDMVAQVSRFLESSGLPAECLELEITESFLMTHIEAAADLLAGLKHLGVQLAMDDFGTGYSSLAYLKGLDFHTLKIDKSFLEGVPQQGSDAEILRTVVALGRSLGFKILAEGVETEQQRSFLMDSQCNYAQGYYFSPPVPAQAVPELIRKFAAVEA</sequence>
<reference evidence="7" key="1">
    <citation type="submission" date="2016-02" db="EMBL/GenBank/DDBJ databases">
        <title>Halorhodospira halochloris DSM-1059 complete genome, version 2.</title>
        <authorList>
            <person name="Tsukatani Y."/>
        </authorList>
    </citation>
    <scope>NUCLEOTIDE SEQUENCE</scope>
    <source>
        <strain evidence="7">DSM 1059</strain>
    </source>
</reference>
<feature type="domain" description="GGDEF" evidence="6">
    <location>
        <begin position="265"/>
        <end position="398"/>
    </location>
</feature>
<feature type="domain" description="EAL" evidence="5">
    <location>
        <begin position="407"/>
        <end position="661"/>
    </location>
</feature>
<feature type="domain" description="PAS" evidence="3">
    <location>
        <begin position="106"/>
        <end position="152"/>
    </location>
</feature>
<dbReference type="SUPFAM" id="SSF141868">
    <property type="entry name" value="EAL domain-like"/>
    <property type="match status" value="1"/>
</dbReference>
<proteinExistence type="predicted"/>
<dbReference type="SUPFAM" id="SSF55785">
    <property type="entry name" value="PYP-like sensor domain (PAS domain)"/>
    <property type="match status" value="2"/>
</dbReference>
<dbReference type="InterPro" id="IPR035965">
    <property type="entry name" value="PAS-like_dom_sf"/>
</dbReference>
<dbReference type="InterPro" id="IPR001610">
    <property type="entry name" value="PAC"/>
</dbReference>
<dbReference type="EMBL" id="AP017372">
    <property type="protein sequence ID" value="BAU56904.1"/>
    <property type="molecule type" value="Genomic_DNA"/>
</dbReference>
<dbReference type="Pfam" id="PF00990">
    <property type="entry name" value="GGDEF"/>
    <property type="match status" value="1"/>
</dbReference>
<dbReference type="KEGG" id="hhk:HH1059_02280"/>
<dbReference type="InterPro" id="IPR029787">
    <property type="entry name" value="Nucleotide_cyclase"/>
</dbReference>
<dbReference type="Gene3D" id="3.30.70.270">
    <property type="match status" value="1"/>
</dbReference>
<name>A0A0X8XBL2_HALHR</name>
<evidence type="ECO:0000259" key="4">
    <source>
        <dbReference type="PROSITE" id="PS50113"/>
    </source>
</evidence>
<evidence type="ECO:0000259" key="6">
    <source>
        <dbReference type="PROSITE" id="PS50887"/>
    </source>
</evidence>
<dbReference type="CDD" id="cd01949">
    <property type="entry name" value="GGDEF"/>
    <property type="match status" value="1"/>
</dbReference>
<dbReference type="PANTHER" id="PTHR44757:SF2">
    <property type="entry name" value="BIOFILM ARCHITECTURE MAINTENANCE PROTEIN MBAA"/>
    <property type="match status" value="1"/>
</dbReference>
<evidence type="ECO:0000256" key="1">
    <source>
        <dbReference type="ARBA" id="ARBA00012282"/>
    </source>
</evidence>
<dbReference type="GO" id="GO:0071111">
    <property type="term" value="F:cyclic-guanylate-specific phosphodiesterase activity"/>
    <property type="evidence" value="ECO:0007669"/>
    <property type="project" value="UniProtKB-EC"/>
</dbReference>
<dbReference type="SMART" id="SM00052">
    <property type="entry name" value="EAL"/>
    <property type="match status" value="1"/>
</dbReference>
<evidence type="ECO:0000256" key="2">
    <source>
        <dbReference type="ARBA" id="ARBA00022636"/>
    </source>
</evidence>
<dbReference type="SMART" id="SM00091">
    <property type="entry name" value="PAS"/>
    <property type="match status" value="2"/>
</dbReference>
<dbReference type="Gene3D" id="3.20.20.450">
    <property type="entry name" value="EAL domain"/>
    <property type="match status" value="1"/>
</dbReference>
<dbReference type="SMART" id="SM00086">
    <property type="entry name" value="PAC"/>
    <property type="match status" value="2"/>
</dbReference>
<feature type="domain" description="PAC" evidence="4">
    <location>
        <begin position="179"/>
        <end position="231"/>
    </location>
</feature>
<dbReference type="InterPro" id="IPR000160">
    <property type="entry name" value="GGDEF_dom"/>
</dbReference>
<dbReference type="PANTHER" id="PTHR44757">
    <property type="entry name" value="DIGUANYLATE CYCLASE DGCP"/>
    <property type="match status" value="1"/>
</dbReference>
<dbReference type="SUPFAM" id="SSF55073">
    <property type="entry name" value="Nucleotide cyclase"/>
    <property type="match status" value="1"/>
</dbReference>
<dbReference type="Pfam" id="PF00563">
    <property type="entry name" value="EAL"/>
    <property type="match status" value="1"/>
</dbReference>
<dbReference type="InterPro" id="IPR052155">
    <property type="entry name" value="Biofilm_reg_signaling"/>
</dbReference>
<dbReference type="PROSITE" id="PS50112">
    <property type="entry name" value="PAS"/>
    <property type="match status" value="2"/>
</dbReference>
<protein>
    <recommendedName>
        <fullName evidence="1">cyclic-guanylate-specific phosphodiesterase</fullName>
        <ecNumber evidence="1">3.1.4.52</ecNumber>
    </recommendedName>
</protein>
<dbReference type="Gene3D" id="3.30.450.20">
    <property type="entry name" value="PAS domain"/>
    <property type="match status" value="2"/>
</dbReference>
<dbReference type="PROSITE" id="PS50883">
    <property type="entry name" value="EAL"/>
    <property type="match status" value="1"/>
</dbReference>
<dbReference type="RefSeq" id="WP_096407350.1">
    <property type="nucleotide sequence ID" value="NZ_AP017372.2"/>
</dbReference>
<dbReference type="OrthoDB" id="7053140at2"/>
<evidence type="ECO:0000259" key="3">
    <source>
        <dbReference type="PROSITE" id="PS50112"/>
    </source>
</evidence>
<dbReference type="NCBIfam" id="TIGR00254">
    <property type="entry name" value="GGDEF"/>
    <property type="match status" value="1"/>
</dbReference>
<keyword evidence="8" id="KW-1185">Reference proteome</keyword>
<dbReference type="InterPro" id="IPR000700">
    <property type="entry name" value="PAS-assoc_C"/>
</dbReference>
<dbReference type="PROSITE" id="PS50113">
    <property type="entry name" value="PAC"/>
    <property type="match status" value="1"/>
</dbReference>
<evidence type="ECO:0000313" key="8">
    <source>
        <dbReference type="Proteomes" id="UP000218890"/>
    </source>
</evidence>
<keyword evidence="2" id="KW-0973">c-di-GMP</keyword>
<dbReference type="PROSITE" id="PS50887">
    <property type="entry name" value="GGDEF"/>
    <property type="match status" value="1"/>
</dbReference>
<dbReference type="CDD" id="cd01948">
    <property type="entry name" value="EAL"/>
    <property type="match status" value="1"/>
</dbReference>
<dbReference type="NCBIfam" id="TIGR00229">
    <property type="entry name" value="sensory_box"/>
    <property type="match status" value="1"/>
</dbReference>
<dbReference type="Pfam" id="PF13426">
    <property type="entry name" value="PAS_9"/>
    <property type="match status" value="1"/>
</dbReference>
<dbReference type="Proteomes" id="UP000218890">
    <property type="component" value="Chromosome"/>
</dbReference>
<accession>A0A0X8XBL2</accession>
<dbReference type="EC" id="3.1.4.52" evidence="1"/>
<dbReference type="Pfam" id="PF13188">
    <property type="entry name" value="PAS_8"/>
    <property type="match status" value="1"/>
</dbReference>
<dbReference type="InterPro" id="IPR035919">
    <property type="entry name" value="EAL_sf"/>
</dbReference>
<evidence type="ECO:0000313" key="7">
    <source>
        <dbReference type="EMBL" id="BAU56904.1"/>
    </source>
</evidence>
<evidence type="ECO:0000259" key="5">
    <source>
        <dbReference type="PROSITE" id="PS50883"/>
    </source>
</evidence>
<dbReference type="FunFam" id="3.20.20.450:FF:000001">
    <property type="entry name" value="Cyclic di-GMP phosphodiesterase yahA"/>
    <property type="match status" value="1"/>
</dbReference>
<feature type="domain" description="PAS" evidence="3">
    <location>
        <begin position="4"/>
        <end position="60"/>
    </location>
</feature>
<dbReference type="AlphaFoldDB" id="A0A0X8XBL2"/>
<dbReference type="InterPro" id="IPR043128">
    <property type="entry name" value="Rev_trsase/Diguanyl_cyclase"/>
</dbReference>
<organism evidence="7 8">
    <name type="scientific">Halorhodospira halochloris</name>
    <name type="common">Ectothiorhodospira halochloris</name>
    <dbReference type="NCBI Taxonomy" id="1052"/>
    <lineage>
        <taxon>Bacteria</taxon>
        <taxon>Pseudomonadati</taxon>
        <taxon>Pseudomonadota</taxon>
        <taxon>Gammaproteobacteria</taxon>
        <taxon>Chromatiales</taxon>
        <taxon>Ectothiorhodospiraceae</taxon>
        <taxon>Halorhodospira</taxon>
    </lineage>
</organism>
<dbReference type="InterPro" id="IPR001633">
    <property type="entry name" value="EAL_dom"/>
</dbReference>